<dbReference type="InterPro" id="IPR013556">
    <property type="entry name" value="Flag_M-ring_C"/>
</dbReference>
<dbReference type="Pfam" id="PF08345">
    <property type="entry name" value="YscJ_FliF_C"/>
    <property type="match status" value="1"/>
</dbReference>
<keyword evidence="14" id="KW-0282">Flagellum</keyword>
<feature type="domain" description="Flagellar M-ring C-terminal" evidence="13">
    <location>
        <begin position="270"/>
        <end position="431"/>
    </location>
</feature>
<comment type="caution">
    <text evidence="14">The sequence shown here is derived from an EMBL/GenBank/DDBJ whole genome shotgun (WGS) entry which is preliminary data.</text>
</comment>
<proteinExistence type="inferred from homology"/>
<feature type="domain" description="Flagellar M-ring N-terminal" evidence="12">
    <location>
        <begin position="67"/>
        <end position="241"/>
    </location>
</feature>
<dbReference type="PANTHER" id="PTHR30046">
    <property type="entry name" value="FLAGELLAR M-RING PROTEIN"/>
    <property type="match status" value="1"/>
</dbReference>
<keyword evidence="6 11" id="KW-1133">Transmembrane helix</keyword>
<evidence type="ECO:0000256" key="1">
    <source>
        <dbReference type="ARBA" id="ARBA00004117"/>
    </source>
</evidence>
<feature type="compositionally biased region" description="Low complexity" evidence="10">
    <location>
        <begin position="348"/>
        <end position="358"/>
    </location>
</feature>
<evidence type="ECO:0000256" key="2">
    <source>
        <dbReference type="ARBA" id="ARBA00004651"/>
    </source>
</evidence>
<keyword evidence="14" id="KW-0969">Cilium</keyword>
<keyword evidence="14" id="KW-0966">Cell projection</keyword>
<keyword evidence="5 11" id="KW-0812">Transmembrane</keyword>
<dbReference type="PANTHER" id="PTHR30046:SF0">
    <property type="entry name" value="FLAGELLAR M-RING PROTEIN"/>
    <property type="match status" value="1"/>
</dbReference>
<evidence type="ECO:0000259" key="12">
    <source>
        <dbReference type="Pfam" id="PF01514"/>
    </source>
</evidence>
<dbReference type="InterPro" id="IPR045851">
    <property type="entry name" value="AMP-bd_C_sf"/>
</dbReference>
<dbReference type="PRINTS" id="PR01009">
    <property type="entry name" value="FLGMRINGFLIF"/>
</dbReference>
<evidence type="ECO:0000256" key="4">
    <source>
        <dbReference type="ARBA" id="ARBA00022475"/>
    </source>
</evidence>
<keyword evidence="15" id="KW-1185">Reference proteome</keyword>
<evidence type="ECO:0000256" key="7">
    <source>
        <dbReference type="ARBA" id="ARBA00023136"/>
    </source>
</evidence>
<reference evidence="15" key="1">
    <citation type="journal article" date="2019" name="Int. J. Syst. Evol. Microbiol.">
        <title>The Global Catalogue of Microorganisms (GCM) 10K type strain sequencing project: providing services to taxonomists for standard genome sequencing and annotation.</title>
        <authorList>
            <consortium name="The Broad Institute Genomics Platform"/>
            <consortium name="The Broad Institute Genome Sequencing Center for Infectious Disease"/>
            <person name="Wu L."/>
            <person name="Ma J."/>
        </authorList>
    </citation>
    <scope>NUCLEOTIDE SEQUENCE [LARGE SCALE GENOMIC DNA]</scope>
    <source>
        <strain evidence="15">JCM 17543</strain>
    </source>
</reference>
<dbReference type="Pfam" id="PF01514">
    <property type="entry name" value="YscJ_FliF"/>
    <property type="match status" value="1"/>
</dbReference>
<evidence type="ECO:0000256" key="11">
    <source>
        <dbReference type="SAM" id="Phobius"/>
    </source>
</evidence>
<accession>A0ABP7L5P3</accession>
<evidence type="ECO:0000256" key="9">
    <source>
        <dbReference type="PIRNR" id="PIRNR004862"/>
    </source>
</evidence>
<dbReference type="InterPro" id="IPR006182">
    <property type="entry name" value="FliF_N_dom"/>
</dbReference>
<dbReference type="Proteomes" id="UP001500827">
    <property type="component" value="Unassembled WGS sequence"/>
</dbReference>
<gene>
    <name evidence="14" type="primary">fliF</name>
    <name evidence="14" type="ORF">GCM10022276_11880</name>
</gene>
<comment type="function">
    <text evidence="9">The M ring may be actively involved in energy transduction.</text>
</comment>
<feature type="compositionally biased region" description="Polar residues" evidence="10">
    <location>
        <begin position="309"/>
        <end position="318"/>
    </location>
</feature>
<name>A0ABP7L5P3_9SPHN</name>
<evidence type="ECO:0000256" key="3">
    <source>
        <dbReference type="ARBA" id="ARBA00007971"/>
    </source>
</evidence>
<evidence type="ECO:0000256" key="5">
    <source>
        <dbReference type="ARBA" id="ARBA00022692"/>
    </source>
</evidence>
<evidence type="ECO:0000256" key="8">
    <source>
        <dbReference type="ARBA" id="ARBA00023143"/>
    </source>
</evidence>
<protein>
    <recommendedName>
        <fullName evidence="9">Flagellar M-ring protein</fullName>
    </recommendedName>
</protein>
<dbReference type="InterPro" id="IPR043427">
    <property type="entry name" value="YscJ/FliF"/>
</dbReference>
<feature type="compositionally biased region" description="Pro residues" evidence="10">
    <location>
        <begin position="333"/>
        <end position="347"/>
    </location>
</feature>
<dbReference type="InterPro" id="IPR000067">
    <property type="entry name" value="FlgMring_FliF"/>
</dbReference>
<evidence type="ECO:0000256" key="10">
    <source>
        <dbReference type="SAM" id="MobiDB-lite"/>
    </source>
</evidence>
<feature type="region of interest" description="Disordered" evidence="10">
    <location>
        <begin position="288"/>
        <end position="366"/>
    </location>
</feature>
<comment type="similarity">
    <text evidence="3 9">Belongs to the FliF family.</text>
</comment>
<evidence type="ECO:0000259" key="13">
    <source>
        <dbReference type="Pfam" id="PF08345"/>
    </source>
</evidence>
<sequence length="543" mass="57597">MAGEIIAESAAVAVPAARQVRVPSFTLPARLEPLRAFMDQPAVRRSLPMVGALSAMAIAALAWWSFQTPPQRSLFEGLTDADKSAVVSALSASGINYSIDSSTGAVEVGEGDLQRARILLAGQGLPKAAPAGDALVANLPLGSSRAVEGETLRAAHEADLARTIEAIDSIKIARVHLATPDPSPFVRDERPPAASVMLTMQTGRTLSEAQVRAVQQLVSSSVSGLSPGDVSVVDQSGALMSRDASVANDQNFELQLQAEGRYRQALATLLTPMLGAGNYTAEVHADIDASESQSTRESYPQNDRALRSEQGNKTSAANANVPAAGIPGALSNQPPPASQLSNQPPPQQAAQSSNDNQSTETYSRSFDVGREISVTHQPEGRLHRLSVAVALNEADKKRTPAELAAIENLVKGAVGFDATRGDQVVVTSRPFAPVEESSVRFWESGWFLPLVRQVGALVAALFAFLFVGRPLMKSLRSRALGEEFASDGGEGAPGSQARLPTVTLDMIETAPSYEARADLVRNFVRQDREKAAMVVRQLVEARK</sequence>
<keyword evidence="7 11" id="KW-0472">Membrane</keyword>
<dbReference type="NCBIfam" id="TIGR00206">
    <property type="entry name" value="fliF"/>
    <property type="match status" value="1"/>
</dbReference>
<keyword evidence="4" id="KW-1003">Cell membrane</keyword>
<dbReference type="PIRSF" id="PIRSF004862">
    <property type="entry name" value="FliF"/>
    <property type="match status" value="1"/>
</dbReference>
<keyword evidence="8 9" id="KW-0975">Bacterial flagellum</keyword>
<evidence type="ECO:0000313" key="14">
    <source>
        <dbReference type="EMBL" id="GAA3894336.1"/>
    </source>
</evidence>
<evidence type="ECO:0000313" key="15">
    <source>
        <dbReference type="Proteomes" id="UP001500827"/>
    </source>
</evidence>
<feature type="compositionally biased region" description="Polar residues" evidence="10">
    <location>
        <begin position="290"/>
        <end position="301"/>
    </location>
</feature>
<evidence type="ECO:0000256" key="6">
    <source>
        <dbReference type="ARBA" id="ARBA00022989"/>
    </source>
</evidence>
<feature type="transmembrane region" description="Helical" evidence="11">
    <location>
        <begin position="446"/>
        <end position="468"/>
    </location>
</feature>
<dbReference type="Gene3D" id="3.30.300.30">
    <property type="match status" value="1"/>
</dbReference>
<organism evidence="14 15">
    <name type="scientific">Sphingomonas limnosediminicola</name>
    <dbReference type="NCBI Taxonomy" id="940133"/>
    <lineage>
        <taxon>Bacteria</taxon>
        <taxon>Pseudomonadati</taxon>
        <taxon>Pseudomonadota</taxon>
        <taxon>Alphaproteobacteria</taxon>
        <taxon>Sphingomonadales</taxon>
        <taxon>Sphingomonadaceae</taxon>
        <taxon>Sphingomonas</taxon>
    </lineage>
</organism>
<dbReference type="EMBL" id="BAABBM010000001">
    <property type="protein sequence ID" value="GAA3894336.1"/>
    <property type="molecule type" value="Genomic_DNA"/>
</dbReference>
<comment type="subcellular location">
    <subcellularLocation>
        <location evidence="1 9">Bacterial flagellum basal body</location>
    </subcellularLocation>
    <subcellularLocation>
        <location evidence="2">Cell membrane</location>
        <topology evidence="2">Multi-pass membrane protein</topology>
    </subcellularLocation>
</comment>